<gene>
    <name evidence="1" type="ORF">FA95DRAFT_1642508</name>
</gene>
<evidence type="ECO:0000313" key="1">
    <source>
        <dbReference type="EMBL" id="KAI0041246.1"/>
    </source>
</evidence>
<dbReference type="EMBL" id="MU276134">
    <property type="protein sequence ID" value="KAI0041246.1"/>
    <property type="molecule type" value="Genomic_DNA"/>
</dbReference>
<keyword evidence="2" id="KW-1185">Reference proteome</keyword>
<accession>A0ACB8RAT6</accession>
<evidence type="ECO:0000313" key="2">
    <source>
        <dbReference type="Proteomes" id="UP000814033"/>
    </source>
</evidence>
<proteinExistence type="predicted"/>
<dbReference type="Proteomes" id="UP000814033">
    <property type="component" value="Unassembled WGS sequence"/>
</dbReference>
<organism evidence="1 2">
    <name type="scientific">Auriscalpium vulgare</name>
    <dbReference type="NCBI Taxonomy" id="40419"/>
    <lineage>
        <taxon>Eukaryota</taxon>
        <taxon>Fungi</taxon>
        <taxon>Dikarya</taxon>
        <taxon>Basidiomycota</taxon>
        <taxon>Agaricomycotina</taxon>
        <taxon>Agaricomycetes</taxon>
        <taxon>Russulales</taxon>
        <taxon>Auriscalpiaceae</taxon>
        <taxon>Auriscalpium</taxon>
    </lineage>
</organism>
<name>A0ACB8RAT6_9AGAM</name>
<protein>
    <submittedName>
        <fullName evidence="1">Uncharacterized protein</fullName>
    </submittedName>
</protein>
<sequence length="441" mass="48134">MPLPSQPIRSQSVPADLSSPSQSGWHPSWAPYRVRLNQSKSLVSFNLKAKTFDIIPYPCYDNGKLVPPDELIEYWETRDFELPYCFCVLVTGVASQTVFIIPTYIKSPALGKVSLTCKDRKCPYFRVMEELLEINPEPVSGIYPLLESRRTAVTPPFVWNRHGTPTSTPPRGGMATRLLTGGPTTPTGKPTASGSNRLLTPSPLRLSMPKNKAGDPLDDDVFDDKANVFDDKATSSGSQAEPFLGENAIFTQATPTRKKRASPEDDVAPDADDIKQLTASGADPSLVTELLKTYTVGIALLDAIKPFEPQDANMTLARTHDPSQDGITLQELIRSLGRCNACDRVMAYHLVGIHDCRASPANGGPSKPTKKMKLVGSLTPKPKAKGQTPKAKVEQKPNIKTKEENVGSVQGTVDKGKGKRKEVRTRALNENGQEVIEILSD</sequence>
<comment type="caution">
    <text evidence="1">The sequence shown here is derived from an EMBL/GenBank/DDBJ whole genome shotgun (WGS) entry which is preliminary data.</text>
</comment>
<reference evidence="1" key="2">
    <citation type="journal article" date="2022" name="New Phytol.">
        <title>Evolutionary transition to the ectomycorrhizal habit in the genomes of a hyperdiverse lineage of mushroom-forming fungi.</title>
        <authorList>
            <person name="Looney B."/>
            <person name="Miyauchi S."/>
            <person name="Morin E."/>
            <person name="Drula E."/>
            <person name="Courty P.E."/>
            <person name="Kohler A."/>
            <person name="Kuo A."/>
            <person name="LaButti K."/>
            <person name="Pangilinan J."/>
            <person name="Lipzen A."/>
            <person name="Riley R."/>
            <person name="Andreopoulos W."/>
            <person name="He G."/>
            <person name="Johnson J."/>
            <person name="Nolan M."/>
            <person name="Tritt A."/>
            <person name="Barry K.W."/>
            <person name="Grigoriev I.V."/>
            <person name="Nagy L.G."/>
            <person name="Hibbett D."/>
            <person name="Henrissat B."/>
            <person name="Matheny P.B."/>
            <person name="Labbe J."/>
            <person name="Martin F.M."/>
        </authorList>
    </citation>
    <scope>NUCLEOTIDE SEQUENCE</scope>
    <source>
        <strain evidence="1">FP105234-sp</strain>
    </source>
</reference>
<reference evidence="1" key="1">
    <citation type="submission" date="2021-02" db="EMBL/GenBank/DDBJ databases">
        <authorList>
            <consortium name="DOE Joint Genome Institute"/>
            <person name="Ahrendt S."/>
            <person name="Looney B.P."/>
            <person name="Miyauchi S."/>
            <person name="Morin E."/>
            <person name="Drula E."/>
            <person name="Courty P.E."/>
            <person name="Chicoki N."/>
            <person name="Fauchery L."/>
            <person name="Kohler A."/>
            <person name="Kuo A."/>
            <person name="Labutti K."/>
            <person name="Pangilinan J."/>
            <person name="Lipzen A."/>
            <person name="Riley R."/>
            <person name="Andreopoulos W."/>
            <person name="He G."/>
            <person name="Johnson J."/>
            <person name="Barry K.W."/>
            <person name="Grigoriev I.V."/>
            <person name="Nagy L."/>
            <person name="Hibbett D."/>
            <person name="Henrissat B."/>
            <person name="Matheny P.B."/>
            <person name="Labbe J."/>
            <person name="Martin F."/>
        </authorList>
    </citation>
    <scope>NUCLEOTIDE SEQUENCE</scope>
    <source>
        <strain evidence="1">FP105234-sp</strain>
    </source>
</reference>